<accession>A0A9D1J4W0</accession>
<evidence type="ECO:0000256" key="2">
    <source>
        <dbReference type="ARBA" id="ARBA00022112"/>
    </source>
</evidence>
<evidence type="ECO:0000256" key="1">
    <source>
        <dbReference type="ARBA" id="ARBA00006964"/>
    </source>
</evidence>
<reference evidence="5" key="2">
    <citation type="journal article" date="2021" name="PeerJ">
        <title>Extensive microbial diversity within the chicken gut microbiome revealed by metagenomics and culture.</title>
        <authorList>
            <person name="Gilroy R."/>
            <person name="Ravi A."/>
            <person name="Getino M."/>
            <person name="Pursley I."/>
            <person name="Horton D.L."/>
            <person name="Alikhan N.F."/>
            <person name="Baker D."/>
            <person name="Gharbi K."/>
            <person name="Hall N."/>
            <person name="Watson M."/>
            <person name="Adriaenssens E.M."/>
            <person name="Foster-Nyarko E."/>
            <person name="Jarju S."/>
            <person name="Secka A."/>
            <person name="Antonio M."/>
            <person name="Oren A."/>
            <person name="Chaudhuri R.R."/>
            <person name="La Ragione R."/>
            <person name="Hildebrand F."/>
            <person name="Pallen M.J."/>
        </authorList>
    </citation>
    <scope>NUCLEOTIDE SEQUENCE</scope>
    <source>
        <strain evidence="5">CHK189-12415</strain>
    </source>
</reference>
<sequence>MATIGAIYEEIDRLAPFDSCESFDNVGLLIGAPEIEVSRALLTLDVTLEAVQEAAEKGCPLMISHHPVIFHPLKSIPFGSVQGELLSRRIAVISAHTNMDKAHLNAALARKIGLLDFQPLPEDPCAGEGRLPEPMPLERVIGHLAEALSLQGLRAYDAGKPVRKVMLCCGGGGSMVHDAIRRGDDLLISGDFKHDQVIDAGNAGLSCIDAGHFETERHFLPLMRSLLAGEFPEVQFVEAGSCRPSFRYYTF</sequence>
<comment type="caution">
    <text evidence="5">The sequence shown here is derived from an EMBL/GenBank/DDBJ whole genome shotgun (WGS) entry which is preliminary data.</text>
</comment>
<dbReference type="Proteomes" id="UP000824241">
    <property type="component" value="Unassembled WGS sequence"/>
</dbReference>
<evidence type="ECO:0000313" key="6">
    <source>
        <dbReference type="Proteomes" id="UP000824241"/>
    </source>
</evidence>
<feature type="binding site" evidence="4">
    <location>
        <position position="100"/>
    </location>
    <ligand>
        <name>a divalent metal cation</name>
        <dbReference type="ChEBI" id="CHEBI:60240"/>
        <label>1</label>
    </ligand>
</feature>
<evidence type="ECO:0000313" key="5">
    <source>
        <dbReference type="EMBL" id="HIR60863.1"/>
    </source>
</evidence>
<dbReference type="SUPFAM" id="SSF102705">
    <property type="entry name" value="NIF3 (NGG1p interacting factor 3)-like"/>
    <property type="match status" value="1"/>
</dbReference>
<dbReference type="Pfam" id="PF01784">
    <property type="entry name" value="DUF34_NIF3"/>
    <property type="match status" value="1"/>
</dbReference>
<dbReference type="AlphaFoldDB" id="A0A9D1J4W0"/>
<organism evidence="5 6">
    <name type="scientific">Candidatus Faecivivens stercoravium</name>
    <dbReference type="NCBI Taxonomy" id="2840803"/>
    <lineage>
        <taxon>Bacteria</taxon>
        <taxon>Bacillati</taxon>
        <taxon>Bacillota</taxon>
        <taxon>Clostridia</taxon>
        <taxon>Eubacteriales</taxon>
        <taxon>Oscillospiraceae</taxon>
        <taxon>Oscillospiraceae incertae sedis</taxon>
        <taxon>Candidatus Faecivivens</taxon>
    </lineage>
</organism>
<feature type="binding site" evidence="4">
    <location>
        <position position="212"/>
    </location>
    <ligand>
        <name>a divalent metal cation</name>
        <dbReference type="ChEBI" id="CHEBI:60240"/>
        <label>1</label>
    </ligand>
</feature>
<evidence type="ECO:0000256" key="4">
    <source>
        <dbReference type="PIRSR" id="PIRSR602678-1"/>
    </source>
</evidence>
<dbReference type="PANTHER" id="PTHR13799:SF14">
    <property type="entry name" value="GTP CYCLOHYDROLASE 1 TYPE 2 HOMOLOG"/>
    <property type="match status" value="1"/>
</dbReference>
<dbReference type="InterPro" id="IPR036069">
    <property type="entry name" value="DUF34/NIF3_sf"/>
</dbReference>
<proteinExistence type="inferred from homology"/>
<dbReference type="GO" id="GO:0046872">
    <property type="term" value="F:metal ion binding"/>
    <property type="evidence" value="ECO:0007669"/>
    <property type="project" value="UniProtKB-KW"/>
</dbReference>
<reference evidence="5" key="1">
    <citation type="submission" date="2020-10" db="EMBL/GenBank/DDBJ databases">
        <authorList>
            <person name="Gilroy R."/>
        </authorList>
    </citation>
    <scope>NUCLEOTIDE SEQUENCE</scope>
    <source>
        <strain evidence="5">CHK189-12415</strain>
    </source>
</reference>
<name>A0A9D1J4W0_9FIRM</name>
<comment type="similarity">
    <text evidence="1">Belongs to the GTP cyclohydrolase I type 2/NIF3 family.</text>
</comment>
<feature type="binding site" evidence="4">
    <location>
        <position position="66"/>
    </location>
    <ligand>
        <name>a divalent metal cation</name>
        <dbReference type="ChEBI" id="CHEBI:60240"/>
        <label>1</label>
    </ligand>
</feature>
<dbReference type="Gene3D" id="3.40.1390.30">
    <property type="entry name" value="NIF3 (NGG1p interacting factor 3)-like"/>
    <property type="match status" value="2"/>
</dbReference>
<dbReference type="PANTHER" id="PTHR13799">
    <property type="entry name" value="NGG1 INTERACTING FACTOR 3"/>
    <property type="match status" value="1"/>
</dbReference>
<feature type="binding site" evidence="4">
    <location>
        <position position="216"/>
    </location>
    <ligand>
        <name>a divalent metal cation</name>
        <dbReference type="ChEBI" id="CHEBI:60240"/>
        <label>1</label>
    </ligand>
</feature>
<dbReference type="GO" id="GO:0005737">
    <property type="term" value="C:cytoplasm"/>
    <property type="evidence" value="ECO:0007669"/>
    <property type="project" value="TreeGrafter"/>
</dbReference>
<gene>
    <name evidence="5" type="ORF">IAB37_04735</name>
</gene>
<dbReference type="NCBIfam" id="TIGR00486">
    <property type="entry name" value="YbgI_SA1388"/>
    <property type="match status" value="1"/>
</dbReference>
<protein>
    <recommendedName>
        <fullName evidence="2">GTP cyclohydrolase 1 type 2 homolog</fullName>
    </recommendedName>
</protein>
<dbReference type="EMBL" id="DVHA01000157">
    <property type="protein sequence ID" value="HIR60863.1"/>
    <property type="molecule type" value="Genomic_DNA"/>
</dbReference>
<dbReference type="InterPro" id="IPR002678">
    <property type="entry name" value="DUF34/NIF3"/>
</dbReference>
<evidence type="ECO:0000256" key="3">
    <source>
        <dbReference type="ARBA" id="ARBA00022723"/>
    </source>
</evidence>
<keyword evidence="3 4" id="KW-0479">Metal-binding</keyword>
<dbReference type="FunFam" id="3.40.1390.30:FF:000001">
    <property type="entry name" value="GTP cyclohydrolase 1 type 2"/>
    <property type="match status" value="1"/>
</dbReference>
<feature type="binding site" evidence="4">
    <location>
        <position position="65"/>
    </location>
    <ligand>
        <name>a divalent metal cation</name>
        <dbReference type="ChEBI" id="CHEBI:60240"/>
        <label>1</label>
    </ligand>
</feature>